<dbReference type="Gene3D" id="3.50.50.60">
    <property type="entry name" value="FAD/NAD(P)-binding domain"/>
    <property type="match status" value="1"/>
</dbReference>
<dbReference type="Proteomes" id="UP000037460">
    <property type="component" value="Unassembled WGS sequence"/>
</dbReference>
<evidence type="ECO:0000313" key="2">
    <source>
        <dbReference type="Proteomes" id="UP000037460"/>
    </source>
</evidence>
<dbReference type="EMBL" id="JWZX01002749">
    <property type="protein sequence ID" value="KOO27171.1"/>
    <property type="molecule type" value="Genomic_DNA"/>
</dbReference>
<sequence>MQASARVKQHEREPNAWERDMAAQAALVAARLKARADGSGSGGDEHAKALRRDALERLRLQREALEAERIGGRRAARIAIVGAGPAGLWLAVLLARKHATLTLTGNAVKITRNSHAPQIDVYERRLPAAEAGAAVRSADEANKYDHSSDNSEATSKALHGSRNIILAITQQTQDLLNRHLCGTASSHSHHAFAPTSRIGDIERILAAEFERYCAAGFGQLTYGAVVGDPDEFHSARRGGYDVVFVASGKKGVPDEWRIARGLESIVEGTAAAILVQVR</sequence>
<gene>
    <name evidence="1" type="ORF">Ctob_009849</name>
</gene>
<reference evidence="2" key="1">
    <citation type="journal article" date="2015" name="PLoS Genet.">
        <title>Genome Sequence and Transcriptome Analyses of Chrysochromulina tobin: Metabolic Tools for Enhanced Algal Fitness in the Prominent Order Prymnesiales (Haptophyceae).</title>
        <authorList>
            <person name="Hovde B.T."/>
            <person name="Deodato C.R."/>
            <person name="Hunsperger H.M."/>
            <person name="Ryken S.A."/>
            <person name="Yost W."/>
            <person name="Jha R.K."/>
            <person name="Patterson J."/>
            <person name="Monnat R.J. Jr."/>
            <person name="Barlow S.B."/>
            <person name="Starkenburg S.R."/>
            <person name="Cattolico R.A."/>
        </authorList>
    </citation>
    <scope>NUCLEOTIDE SEQUENCE</scope>
    <source>
        <strain evidence="2">CCMP291</strain>
    </source>
</reference>
<organism evidence="1 2">
    <name type="scientific">Chrysochromulina tobinii</name>
    <dbReference type="NCBI Taxonomy" id="1460289"/>
    <lineage>
        <taxon>Eukaryota</taxon>
        <taxon>Haptista</taxon>
        <taxon>Haptophyta</taxon>
        <taxon>Prymnesiophyceae</taxon>
        <taxon>Prymnesiales</taxon>
        <taxon>Chrysochromulinaceae</taxon>
        <taxon>Chrysochromulina</taxon>
    </lineage>
</organism>
<accession>A0A0M0JKQ8</accession>
<proteinExistence type="predicted"/>
<protein>
    <submittedName>
        <fullName evidence="1">Uncharacterized protein</fullName>
    </submittedName>
</protein>
<evidence type="ECO:0000313" key="1">
    <source>
        <dbReference type="EMBL" id="KOO27171.1"/>
    </source>
</evidence>
<dbReference type="AlphaFoldDB" id="A0A0M0JKQ8"/>
<comment type="caution">
    <text evidence="1">The sequence shown here is derived from an EMBL/GenBank/DDBJ whole genome shotgun (WGS) entry which is preliminary data.</text>
</comment>
<keyword evidence="2" id="KW-1185">Reference proteome</keyword>
<name>A0A0M0JKQ8_9EUKA</name>
<dbReference type="OrthoDB" id="439528at2759"/>
<dbReference type="SUPFAM" id="SSF51971">
    <property type="entry name" value="Nucleotide-binding domain"/>
    <property type="match status" value="1"/>
</dbReference>
<dbReference type="InterPro" id="IPR036188">
    <property type="entry name" value="FAD/NAD-bd_sf"/>
</dbReference>